<comment type="similarity">
    <text evidence="4">Belongs to the RTC4 family.</text>
</comment>
<evidence type="ECO:0000256" key="8">
    <source>
        <dbReference type="SAM" id="MobiDB-lite"/>
    </source>
</evidence>
<evidence type="ECO:0000256" key="7">
    <source>
        <dbReference type="ARBA" id="ARBA00023242"/>
    </source>
</evidence>
<accession>A0A4S4KBP6</accession>
<evidence type="ECO:0000313" key="10">
    <source>
        <dbReference type="EMBL" id="THG95415.1"/>
    </source>
</evidence>
<dbReference type="AlphaFoldDB" id="A0A4S4KBP6"/>
<feature type="domain" description="Restriction of telomere capping protein 4 C-terminal" evidence="9">
    <location>
        <begin position="156"/>
        <end position="275"/>
    </location>
</feature>
<dbReference type="PANTHER" id="PTHR41391:SF1">
    <property type="entry name" value="RESTRICTION OF TELOMERE CAPPING PROTEIN 4"/>
    <property type="match status" value="1"/>
</dbReference>
<feature type="compositionally biased region" description="Acidic residues" evidence="8">
    <location>
        <begin position="7"/>
        <end position="20"/>
    </location>
</feature>
<evidence type="ECO:0000256" key="5">
    <source>
        <dbReference type="ARBA" id="ARBA00015162"/>
    </source>
</evidence>
<dbReference type="GO" id="GO:0005634">
    <property type="term" value="C:nucleus"/>
    <property type="evidence" value="ECO:0007669"/>
    <property type="project" value="UniProtKB-SubCell"/>
</dbReference>
<dbReference type="Pfam" id="PF14474">
    <property type="entry name" value="RTC4"/>
    <property type="match status" value="1"/>
</dbReference>
<dbReference type="GO" id="GO:0005737">
    <property type="term" value="C:cytoplasm"/>
    <property type="evidence" value="ECO:0007669"/>
    <property type="project" value="UniProtKB-SubCell"/>
</dbReference>
<dbReference type="InterPro" id="IPR028094">
    <property type="entry name" value="RTC4_C"/>
</dbReference>
<evidence type="ECO:0000313" key="11">
    <source>
        <dbReference type="Proteomes" id="UP000309038"/>
    </source>
</evidence>
<dbReference type="EMBL" id="SGPJ01000324">
    <property type="protein sequence ID" value="THG95415.1"/>
    <property type="molecule type" value="Genomic_DNA"/>
</dbReference>
<evidence type="ECO:0000256" key="3">
    <source>
        <dbReference type="ARBA" id="ARBA00004496"/>
    </source>
</evidence>
<name>A0A4S4KBP6_9APHY</name>
<keyword evidence="7" id="KW-0539">Nucleus</keyword>
<evidence type="ECO:0000256" key="6">
    <source>
        <dbReference type="ARBA" id="ARBA00022490"/>
    </source>
</evidence>
<comment type="subcellular location">
    <subcellularLocation>
        <location evidence="3">Cytoplasm</location>
    </subcellularLocation>
    <subcellularLocation>
        <location evidence="2">Nucleus</location>
    </subcellularLocation>
</comment>
<comment type="function">
    <text evidence="1">May be involved in a process influencing telomere capping.</text>
</comment>
<dbReference type="InterPro" id="IPR039024">
    <property type="entry name" value="RTC4"/>
</dbReference>
<comment type="caution">
    <text evidence="10">The sequence shown here is derived from an EMBL/GenBank/DDBJ whole genome shotgun (WGS) entry which is preliminary data.</text>
</comment>
<keyword evidence="11" id="KW-1185">Reference proteome</keyword>
<sequence length="378" mass="43147">MLVELKEIDDDPEADADEEAAVPSQVAEQELAEIRPTESRRPDLKGKGRVVAPWPMEGALSEPLCSFCDEAIDFTPSEILLAMREKLEDITEADPTLWNANHRSADDWNIYWDYCERHRLEGIELPRARKEGWPEHVDFSCFWGRILRLRRHIKAIIANPPSSKYFCTVHADYINDGASKLESISGQQKRFTGQSAGYYGGKGYEIMLFMLLHMFPDLSFDMSPIKPLSYKAFIAEVLLPEVCVRLIQQDLQVNQQAAQDILIQSQRFGNLQYPGGHTDPDVQYITNKATFLMKRNQDLLTAYEVSDTTMDFSSWVKTQQQSACTKLSQQVVKAEEVDMQLGLGEYHAEMKFDEIVKDVTHYRECGMDYALSVVIAEL</sequence>
<dbReference type="Proteomes" id="UP000309038">
    <property type="component" value="Unassembled WGS sequence"/>
</dbReference>
<reference evidence="10 11" key="1">
    <citation type="submission" date="2019-02" db="EMBL/GenBank/DDBJ databases">
        <title>Genome sequencing of the rare red list fungi Phlebia centrifuga.</title>
        <authorList>
            <person name="Buettner E."/>
            <person name="Kellner H."/>
        </authorList>
    </citation>
    <scope>NUCLEOTIDE SEQUENCE [LARGE SCALE GENOMIC DNA]</scope>
    <source>
        <strain evidence="10 11">DSM 108282</strain>
    </source>
</reference>
<evidence type="ECO:0000256" key="1">
    <source>
        <dbReference type="ARBA" id="ARBA00002738"/>
    </source>
</evidence>
<organism evidence="10 11">
    <name type="scientific">Hermanssonia centrifuga</name>
    <dbReference type="NCBI Taxonomy" id="98765"/>
    <lineage>
        <taxon>Eukaryota</taxon>
        <taxon>Fungi</taxon>
        <taxon>Dikarya</taxon>
        <taxon>Basidiomycota</taxon>
        <taxon>Agaricomycotina</taxon>
        <taxon>Agaricomycetes</taxon>
        <taxon>Polyporales</taxon>
        <taxon>Meruliaceae</taxon>
        <taxon>Hermanssonia</taxon>
    </lineage>
</organism>
<gene>
    <name evidence="10" type="ORF">EW026_g6234</name>
</gene>
<protein>
    <recommendedName>
        <fullName evidence="5">Restriction of telomere capping protein 4</fullName>
    </recommendedName>
</protein>
<evidence type="ECO:0000256" key="4">
    <source>
        <dbReference type="ARBA" id="ARBA00009461"/>
    </source>
</evidence>
<feature type="compositionally biased region" description="Basic and acidic residues" evidence="8">
    <location>
        <begin position="32"/>
        <end position="46"/>
    </location>
</feature>
<feature type="region of interest" description="Disordered" evidence="8">
    <location>
        <begin position="1"/>
        <end position="46"/>
    </location>
</feature>
<keyword evidence="6" id="KW-0963">Cytoplasm</keyword>
<evidence type="ECO:0000259" key="9">
    <source>
        <dbReference type="SMART" id="SM01312"/>
    </source>
</evidence>
<proteinExistence type="inferred from homology"/>
<dbReference type="SMART" id="SM01312">
    <property type="entry name" value="RTC4"/>
    <property type="match status" value="1"/>
</dbReference>
<evidence type="ECO:0000256" key="2">
    <source>
        <dbReference type="ARBA" id="ARBA00004123"/>
    </source>
</evidence>
<dbReference type="PANTHER" id="PTHR41391">
    <property type="entry name" value="RESTRICTION OF TELOMERE CAPPING PROTEIN 4"/>
    <property type="match status" value="1"/>
</dbReference>